<accession>A0AAE4S0Y0</accession>
<evidence type="ECO:0008006" key="4">
    <source>
        <dbReference type="Google" id="ProtNLM"/>
    </source>
</evidence>
<dbReference type="EMBL" id="JAWDEV010000004">
    <property type="protein sequence ID" value="MDU0269440.1"/>
    <property type="molecule type" value="Genomic_DNA"/>
</dbReference>
<sequence length="109" mass="12018">MKFNHIFLSVALSAALMGSFTSCDDFLAEDPYAFVGPDQVGNDNVAVNLWVTGVYSKWANDMFRWQNFPRVLEMDCDYTSGPDWAFSNLGAGNFQGDEVAMPFGKVATA</sequence>
<feature type="signal peptide" evidence="1">
    <location>
        <begin position="1"/>
        <end position="23"/>
    </location>
</feature>
<feature type="chain" id="PRO_5042265867" description="RagB/SusD family nutrient uptake outer membrane protein" evidence="1">
    <location>
        <begin position="24"/>
        <end position="109"/>
    </location>
</feature>
<name>A0AAE4S0Y0_9BACT</name>
<dbReference type="InterPro" id="IPR011990">
    <property type="entry name" value="TPR-like_helical_dom_sf"/>
</dbReference>
<dbReference type="PROSITE" id="PS51257">
    <property type="entry name" value="PROKAR_LIPOPROTEIN"/>
    <property type="match status" value="1"/>
</dbReference>
<protein>
    <recommendedName>
        <fullName evidence="4">RagB/SusD family nutrient uptake outer membrane protein</fullName>
    </recommendedName>
</protein>
<comment type="caution">
    <text evidence="2">The sequence shown here is derived from an EMBL/GenBank/DDBJ whole genome shotgun (WGS) entry which is preliminary data.</text>
</comment>
<gene>
    <name evidence="2" type="ORF">RVH45_05905</name>
</gene>
<organism evidence="2 3">
    <name type="scientific">Phocaeicola dorei</name>
    <dbReference type="NCBI Taxonomy" id="357276"/>
    <lineage>
        <taxon>Bacteria</taxon>
        <taxon>Pseudomonadati</taxon>
        <taxon>Bacteroidota</taxon>
        <taxon>Bacteroidia</taxon>
        <taxon>Bacteroidales</taxon>
        <taxon>Bacteroidaceae</taxon>
        <taxon>Phocaeicola</taxon>
    </lineage>
</organism>
<dbReference type="AlphaFoldDB" id="A0AAE4S0Y0"/>
<evidence type="ECO:0000313" key="2">
    <source>
        <dbReference type="EMBL" id="MDU0269440.1"/>
    </source>
</evidence>
<reference evidence="2" key="1">
    <citation type="submission" date="2023-10" db="EMBL/GenBank/DDBJ databases">
        <title>Genome of Potential pathogenic bacteria in Crohn's disease.</title>
        <authorList>
            <person name="Rodriguez-Palacios A."/>
        </authorList>
    </citation>
    <scope>NUCLEOTIDE SEQUENCE</scope>
    <source>
        <strain evidence="2">CavFT-hAR62</strain>
    </source>
</reference>
<dbReference type="SUPFAM" id="SSF48452">
    <property type="entry name" value="TPR-like"/>
    <property type="match status" value="1"/>
</dbReference>
<dbReference type="RefSeq" id="WP_315977602.1">
    <property type="nucleotide sequence ID" value="NZ_JAWDEV010000004.1"/>
</dbReference>
<proteinExistence type="predicted"/>
<keyword evidence="1" id="KW-0732">Signal</keyword>
<evidence type="ECO:0000256" key="1">
    <source>
        <dbReference type="SAM" id="SignalP"/>
    </source>
</evidence>
<evidence type="ECO:0000313" key="3">
    <source>
        <dbReference type="Proteomes" id="UP001181086"/>
    </source>
</evidence>
<dbReference type="Proteomes" id="UP001181086">
    <property type="component" value="Unassembled WGS sequence"/>
</dbReference>